<sequence>MQRPHLVMAAGDATTQKGRQDQASELAFQPGWDGAFREGQRVGKYSVKRVLGRGAAGITYEAEASPDHPTIPRQTVALKCVSLRNMRTWKAMDLIEREARVLQSLSHPAIPAYVEYFQLDDAGGDGSTIFCLAQKLAKGQTLEALVKERWSVDDSVICAIAIRLLEVLSYLHSQRPPIIHRDIKPANIVVDRQPDEGNGEQVDLSLVDFGGVTSAVSSQSFGSTLVGTFGYMAPEQFRGVSSVQSDLYSVGATLLYLITGQEPSTFPEDRLRIDFSSALPKQLSPSMKTLVAVTQRLVEPAPQDRYASADDALRDLQQRLKRPEITQQIRRQIDNLVVLRRPKGTKVDVKIDSEGRLRIHLPPVGITPDMIPQALFGAAWNGIIGSWTFTALRAGAGIGGALFSLPFWAAGFFLAKGPLVDAAESTDLTIGPDVFDIKKYLYGVQRKRETGTTADLTVSRVVVEVVVNGVPQTAIEIQEGVNKYRFGRGLTTTEQHWISSQINAYILEAQRSPQP</sequence>
<dbReference type="PhylomeDB" id="A0A0G4EJY6"/>
<dbReference type="SUPFAM" id="SSF56112">
    <property type="entry name" value="Protein kinase-like (PK-like)"/>
    <property type="match status" value="1"/>
</dbReference>
<dbReference type="InterPro" id="IPR011009">
    <property type="entry name" value="Kinase-like_dom_sf"/>
</dbReference>
<evidence type="ECO:0000256" key="7">
    <source>
        <dbReference type="ARBA" id="ARBA00047899"/>
    </source>
</evidence>
<keyword evidence="5" id="KW-0418">Kinase</keyword>
<name>A0A0G4EJY6_VITBC</name>
<dbReference type="OrthoDB" id="425790at2759"/>
<proteinExistence type="predicted"/>
<dbReference type="STRING" id="1169540.A0A0G4EJY6"/>
<dbReference type="AlphaFoldDB" id="A0A0G4EJY6"/>
<dbReference type="GO" id="GO:0005524">
    <property type="term" value="F:ATP binding"/>
    <property type="evidence" value="ECO:0007669"/>
    <property type="project" value="UniProtKB-KW"/>
</dbReference>
<keyword evidence="6" id="KW-0067">ATP-binding</keyword>
<dbReference type="InParanoid" id="A0A0G4EJY6"/>
<feature type="domain" description="Protein kinase" evidence="9">
    <location>
        <begin position="45"/>
        <end position="320"/>
    </location>
</feature>
<dbReference type="GO" id="GO:0004674">
    <property type="term" value="F:protein serine/threonine kinase activity"/>
    <property type="evidence" value="ECO:0007669"/>
    <property type="project" value="UniProtKB-KW"/>
</dbReference>
<comment type="catalytic activity">
    <reaction evidence="8">
        <text>L-seryl-[protein] + ATP = O-phospho-L-seryl-[protein] + ADP + H(+)</text>
        <dbReference type="Rhea" id="RHEA:17989"/>
        <dbReference type="Rhea" id="RHEA-COMP:9863"/>
        <dbReference type="Rhea" id="RHEA-COMP:11604"/>
        <dbReference type="ChEBI" id="CHEBI:15378"/>
        <dbReference type="ChEBI" id="CHEBI:29999"/>
        <dbReference type="ChEBI" id="CHEBI:30616"/>
        <dbReference type="ChEBI" id="CHEBI:83421"/>
        <dbReference type="ChEBI" id="CHEBI:456216"/>
        <dbReference type="EC" id="2.7.11.1"/>
    </reaction>
</comment>
<evidence type="ECO:0000256" key="1">
    <source>
        <dbReference type="ARBA" id="ARBA00012513"/>
    </source>
</evidence>
<dbReference type="Gene3D" id="1.10.510.10">
    <property type="entry name" value="Transferase(Phosphotransferase) domain 1"/>
    <property type="match status" value="1"/>
</dbReference>
<dbReference type="Pfam" id="PF00069">
    <property type="entry name" value="Pkinase"/>
    <property type="match status" value="1"/>
</dbReference>
<keyword evidence="3" id="KW-0808">Transferase</keyword>
<evidence type="ECO:0000256" key="5">
    <source>
        <dbReference type="ARBA" id="ARBA00022777"/>
    </source>
</evidence>
<evidence type="ECO:0000256" key="8">
    <source>
        <dbReference type="ARBA" id="ARBA00048679"/>
    </source>
</evidence>
<dbReference type="SMART" id="SM00220">
    <property type="entry name" value="S_TKc"/>
    <property type="match status" value="1"/>
</dbReference>
<keyword evidence="11" id="KW-1185">Reference proteome</keyword>
<gene>
    <name evidence="10" type="ORF">Vbra_20475</name>
</gene>
<dbReference type="VEuPathDB" id="CryptoDB:Vbra_20475"/>
<dbReference type="EMBL" id="CDMY01000252">
    <property type="protein sequence ID" value="CEL97062.1"/>
    <property type="molecule type" value="Genomic_DNA"/>
</dbReference>
<keyword evidence="2" id="KW-0723">Serine/threonine-protein kinase</keyword>
<dbReference type="CDD" id="cd14014">
    <property type="entry name" value="STKc_PknB_like"/>
    <property type="match status" value="1"/>
</dbReference>
<dbReference type="InterPro" id="IPR008271">
    <property type="entry name" value="Ser/Thr_kinase_AS"/>
</dbReference>
<dbReference type="PROSITE" id="PS00108">
    <property type="entry name" value="PROTEIN_KINASE_ST"/>
    <property type="match status" value="1"/>
</dbReference>
<dbReference type="Gene3D" id="3.30.200.20">
    <property type="entry name" value="Phosphorylase Kinase, domain 1"/>
    <property type="match status" value="1"/>
</dbReference>
<evidence type="ECO:0000256" key="3">
    <source>
        <dbReference type="ARBA" id="ARBA00022679"/>
    </source>
</evidence>
<evidence type="ECO:0000256" key="2">
    <source>
        <dbReference type="ARBA" id="ARBA00022527"/>
    </source>
</evidence>
<dbReference type="PANTHER" id="PTHR24363:SF0">
    <property type="entry name" value="SERINE_THREONINE KINASE LIKE DOMAIN CONTAINING 1"/>
    <property type="match status" value="1"/>
</dbReference>
<dbReference type="PROSITE" id="PS50011">
    <property type="entry name" value="PROTEIN_KINASE_DOM"/>
    <property type="match status" value="1"/>
</dbReference>
<evidence type="ECO:0000259" key="9">
    <source>
        <dbReference type="PROSITE" id="PS50011"/>
    </source>
</evidence>
<evidence type="ECO:0000256" key="6">
    <source>
        <dbReference type="ARBA" id="ARBA00022840"/>
    </source>
</evidence>
<accession>A0A0G4EJY6</accession>
<evidence type="ECO:0000256" key="4">
    <source>
        <dbReference type="ARBA" id="ARBA00022741"/>
    </source>
</evidence>
<dbReference type="InterPro" id="IPR000719">
    <property type="entry name" value="Prot_kinase_dom"/>
</dbReference>
<dbReference type="EC" id="2.7.11.1" evidence="1"/>
<dbReference type="OMA" id="NIPIQRE"/>
<evidence type="ECO:0000313" key="11">
    <source>
        <dbReference type="Proteomes" id="UP000041254"/>
    </source>
</evidence>
<keyword evidence="4" id="KW-0547">Nucleotide-binding</keyword>
<dbReference type="Proteomes" id="UP000041254">
    <property type="component" value="Unassembled WGS sequence"/>
</dbReference>
<reference evidence="10 11" key="1">
    <citation type="submission" date="2014-11" db="EMBL/GenBank/DDBJ databases">
        <authorList>
            <person name="Zhu J."/>
            <person name="Qi W."/>
            <person name="Song R."/>
        </authorList>
    </citation>
    <scope>NUCLEOTIDE SEQUENCE [LARGE SCALE GENOMIC DNA]</scope>
</reference>
<evidence type="ECO:0000313" key="10">
    <source>
        <dbReference type="EMBL" id="CEL97062.1"/>
    </source>
</evidence>
<dbReference type="PANTHER" id="PTHR24363">
    <property type="entry name" value="SERINE/THREONINE PROTEIN KINASE"/>
    <property type="match status" value="1"/>
</dbReference>
<organism evidence="10 11">
    <name type="scientific">Vitrella brassicaformis (strain CCMP3155)</name>
    <dbReference type="NCBI Taxonomy" id="1169540"/>
    <lineage>
        <taxon>Eukaryota</taxon>
        <taxon>Sar</taxon>
        <taxon>Alveolata</taxon>
        <taxon>Colpodellida</taxon>
        <taxon>Vitrellaceae</taxon>
        <taxon>Vitrella</taxon>
    </lineage>
</organism>
<protein>
    <recommendedName>
        <fullName evidence="1">non-specific serine/threonine protein kinase</fullName>
        <ecNumber evidence="1">2.7.11.1</ecNumber>
    </recommendedName>
</protein>
<comment type="catalytic activity">
    <reaction evidence="7">
        <text>L-threonyl-[protein] + ATP = O-phospho-L-threonyl-[protein] + ADP + H(+)</text>
        <dbReference type="Rhea" id="RHEA:46608"/>
        <dbReference type="Rhea" id="RHEA-COMP:11060"/>
        <dbReference type="Rhea" id="RHEA-COMP:11605"/>
        <dbReference type="ChEBI" id="CHEBI:15378"/>
        <dbReference type="ChEBI" id="CHEBI:30013"/>
        <dbReference type="ChEBI" id="CHEBI:30616"/>
        <dbReference type="ChEBI" id="CHEBI:61977"/>
        <dbReference type="ChEBI" id="CHEBI:456216"/>
        <dbReference type="EC" id="2.7.11.1"/>
    </reaction>
</comment>